<dbReference type="EMBL" id="RJUF01000179">
    <property type="protein sequence ID" value="MCP9764986.1"/>
    <property type="molecule type" value="Genomic_DNA"/>
</dbReference>
<feature type="domain" description="AAA" evidence="1">
    <location>
        <begin position="18"/>
        <end position="152"/>
    </location>
</feature>
<dbReference type="PANTHER" id="PTHR33295">
    <property type="entry name" value="ATPASE"/>
    <property type="match status" value="1"/>
</dbReference>
<feature type="domain" description="DUF4143" evidence="2">
    <location>
        <begin position="221"/>
        <end position="381"/>
    </location>
</feature>
<dbReference type="Proteomes" id="UP001204144">
    <property type="component" value="Unassembled WGS sequence"/>
</dbReference>
<reference evidence="3 4" key="1">
    <citation type="submission" date="2018-11" db="EMBL/GenBank/DDBJ databases">
        <title>Novel bacteria species description.</title>
        <authorList>
            <person name="Han J.-H."/>
        </authorList>
    </citation>
    <scope>NUCLEOTIDE SEQUENCE [LARGE SCALE GENOMIC DNA]</scope>
    <source>
        <strain evidence="3 4">KCTC23259</strain>
    </source>
</reference>
<dbReference type="AlphaFoldDB" id="A0AAE3H6P7"/>
<evidence type="ECO:0000259" key="1">
    <source>
        <dbReference type="Pfam" id="PF13173"/>
    </source>
</evidence>
<keyword evidence="3" id="KW-0067">ATP-binding</keyword>
<organism evidence="3 4">
    <name type="scientific">Lacihabitans soyangensis</name>
    <dbReference type="NCBI Taxonomy" id="869394"/>
    <lineage>
        <taxon>Bacteria</taxon>
        <taxon>Pseudomonadati</taxon>
        <taxon>Bacteroidota</taxon>
        <taxon>Cytophagia</taxon>
        <taxon>Cytophagales</taxon>
        <taxon>Leadbetterellaceae</taxon>
        <taxon>Lacihabitans</taxon>
    </lineage>
</organism>
<gene>
    <name evidence="3" type="ORF">EGI31_18790</name>
</gene>
<dbReference type="InterPro" id="IPR027417">
    <property type="entry name" value="P-loop_NTPase"/>
</dbReference>
<name>A0AAE3H6P7_9BACT</name>
<protein>
    <submittedName>
        <fullName evidence="3">ATP-binding protein</fullName>
    </submittedName>
</protein>
<accession>A0AAE3H6P7</accession>
<keyword evidence="4" id="KW-1185">Reference proteome</keyword>
<dbReference type="RefSeq" id="WP_255038673.1">
    <property type="nucleotide sequence ID" value="NZ_RJUF01000179.1"/>
</dbReference>
<dbReference type="Pfam" id="PF13173">
    <property type="entry name" value="AAA_14"/>
    <property type="match status" value="1"/>
</dbReference>
<comment type="caution">
    <text evidence="3">The sequence shown here is derived from an EMBL/GenBank/DDBJ whole genome shotgun (WGS) entry which is preliminary data.</text>
</comment>
<evidence type="ECO:0000259" key="2">
    <source>
        <dbReference type="Pfam" id="PF13635"/>
    </source>
</evidence>
<sequence length="428" mass="49310">MKRDLSQKLIEWKNSPARKPLIIQGARQVGKTWLMKNFGEHNFEKYVYLNFESSTRLKDLFLPDYSIQRIIAAIEIETNQQIDPGNTLLIFDEIQEAEKGLTALKYFCENAPEYYIVAAGSLLGVSIQKKHSFPVGKVDFLNLYPMSFTEFLASNNEERIATEIKNANWDLLNSFHDRLVEQLRLYYYIGGMPEAVYAYQQNKNLEVVREIQNKILVGYANDFAKYAPNEIVPKIKLVWNSIISQLSKENKKFIYGQIKKGGRAKEFELAIAWLVDAGLILKVHNLSKPELPLNAYAEIDNFKLYFLDIGLLNAMGGLDKQILLEKNTILTEFKGALTEQFVCQQLFPKIKLYYWSAPLGNAEIDFVFQKENQVIPLEVKAEENLKAKSLKVFVEKFENPNAIRTSMSKFRKEDWLTNIPLYAVAITV</sequence>
<dbReference type="InterPro" id="IPR041682">
    <property type="entry name" value="AAA_14"/>
</dbReference>
<dbReference type="PANTHER" id="PTHR33295:SF7">
    <property type="entry name" value="ATPASE"/>
    <property type="match status" value="1"/>
</dbReference>
<keyword evidence="3" id="KW-0547">Nucleotide-binding</keyword>
<evidence type="ECO:0000313" key="3">
    <source>
        <dbReference type="EMBL" id="MCP9764986.1"/>
    </source>
</evidence>
<dbReference type="Pfam" id="PF13635">
    <property type="entry name" value="DUF4143"/>
    <property type="match status" value="1"/>
</dbReference>
<evidence type="ECO:0000313" key="4">
    <source>
        <dbReference type="Proteomes" id="UP001204144"/>
    </source>
</evidence>
<proteinExistence type="predicted"/>
<dbReference type="SUPFAM" id="SSF52540">
    <property type="entry name" value="P-loop containing nucleoside triphosphate hydrolases"/>
    <property type="match status" value="1"/>
</dbReference>
<dbReference type="GO" id="GO:0005524">
    <property type="term" value="F:ATP binding"/>
    <property type="evidence" value="ECO:0007669"/>
    <property type="project" value="UniProtKB-KW"/>
</dbReference>
<dbReference type="InterPro" id="IPR025420">
    <property type="entry name" value="DUF4143"/>
</dbReference>